<protein>
    <submittedName>
        <fullName evidence="5">2-dehydro-3-deoxyglucarate aldolase</fullName>
    </submittedName>
</protein>
<dbReference type="GO" id="GO:0016832">
    <property type="term" value="F:aldehyde-lyase activity"/>
    <property type="evidence" value="ECO:0007669"/>
    <property type="project" value="TreeGrafter"/>
</dbReference>
<dbReference type="OrthoDB" id="86160at2"/>
<dbReference type="InterPro" id="IPR005000">
    <property type="entry name" value="Aldolase/citrate-lyase_domain"/>
</dbReference>
<dbReference type="InterPro" id="IPR040442">
    <property type="entry name" value="Pyrv_kinase-like_dom_sf"/>
</dbReference>
<dbReference type="Gene3D" id="3.20.20.60">
    <property type="entry name" value="Phosphoenolpyruvate-binding domains"/>
    <property type="match status" value="1"/>
</dbReference>
<dbReference type="GO" id="GO:0046872">
    <property type="term" value="F:metal ion binding"/>
    <property type="evidence" value="ECO:0007669"/>
    <property type="project" value="UniProtKB-KW"/>
</dbReference>
<reference evidence="5 6" key="1">
    <citation type="submission" date="2019-03" db="EMBL/GenBank/DDBJ databases">
        <title>Genomic Encyclopedia of Type Strains, Phase IV (KMG-IV): sequencing the most valuable type-strain genomes for metagenomic binning, comparative biology and taxonomic classification.</title>
        <authorList>
            <person name="Goeker M."/>
        </authorList>
    </citation>
    <scope>NUCLEOTIDE SEQUENCE [LARGE SCALE GENOMIC DNA]</scope>
    <source>
        <strain evidence="5 6">DSM 24984</strain>
    </source>
</reference>
<dbReference type="InterPro" id="IPR050251">
    <property type="entry name" value="HpcH-HpaI_aldolase"/>
</dbReference>
<dbReference type="Proteomes" id="UP000294614">
    <property type="component" value="Unassembled WGS sequence"/>
</dbReference>
<dbReference type="Pfam" id="PF03328">
    <property type="entry name" value="HpcH_HpaI"/>
    <property type="match status" value="1"/>
</dbReference>
<comment type="similarity">
    <text evidence="1">Belongs to the HpcH/HpaI aldolase family.</text>
</comment>
<evidence type="ECO:0000256" key="3">
    <source>
        <dbReference type="ARBA" id="ARBA00023239"/>
    </source>
</evidence>
<keyword evidence="6" id="KW-1185">Reference proteome</keyword>
<dbReference type="AlphaFoldDB" id="A0A4R1KC34"/>
<feature type="domain" description="HpcH/HpaI aldolase/citrate lyase" evidence="4">
    <location>
        <begin position="15"/>
        <end position="234"/>
    </location>
</feature>
<keyword evidence="3" id="KW-0456">Lyase</keyword>
<dbReference type="RefSeq" id="WP_132871778.1">
    <property type="nucleotide sequence ID" value="NZ_JBLJBI010000031.1"/>
</dbReference>
<dbReference type="InterPro" id="IPR015813">
    <property type="entry name" value="Pyrv/PenolPyrv_kinase-like_dom"/>
</dbReference>
<accession>A0A4R1KC34</accession>
<evidence type="ECO:0000313" key="5">
    <source>
        <dbReference type="EMBL" id="TCK62034.1"/>
    </source>
</evidence>
<evidence type="ECO:0000259" key="4">
    <source>
        <dbReference type="Pfam" id="PF03328"/>
    </source>
</evidence>
<dbReference type="GO" id="GO:0005737">
    <property type="term" value="C:cytoplasm"/>
    <property type="evidence" value="ECO:0007669"/>
    <property type="project" value="TreeGrafter"/>
</dbReference>
<keyword evidence="2" id="KW-0479">Metal-binding</keyword>
<dbReference type="SUPFAM" id="SSF51621">
    <property type="entry name" value="Phosphoenolpyruvate/pyruvate domain"/>
    <property type="match status" value="1"/>
</dbReference>
<evidence type="ECO:0000313" key="6">
    <source>
        <dbReference type="Proteomes" id="UP000294614"/>
    </source>
</evidence>
<sequence length="250" mass="27582">MSLKKKLQNNELTLGSWVTIGHQSVVEIMASAGFEWLTIDMEHSVIELAAAQNLIGHIQAAGMKALVRVGKNEEVVIKRVMDAGADGIIVPMVNSREDAEQAVRYAKYPPIGKRGVGLARAQKYGIGFDEYKGWLNDEAVIIAQVEHIDSVRNINDIITTPGIDGIIVGPYDLSGSMNVPGEYDRPEVKEALLAVEKACKAANFPLGFHVIQPDYDKLKEKIDLGYTFLAFSLDFLFLGQKAREEMGRHK</sequence>
<organism evidence="5 6">
    <name type="scientific">Seleniivibrio woodruffii</name>
    <dbReference type="NCBI Taxonomy" id="1078050"/>
    <lineage>
        <taxon>Bacteria</taxon>
        <taxon>Pseudomonadati</taxon>
        <taxon>Deferribacterota</taxon>
        <taxon>Deferribacteres</taxon>
        <taxon>Deferribacterales</taxon>
        <taxon>Geovibrionaceae</taxon>
        <taxon>Seleniivibrio</taxon>
    </lineage>
</organism>
<proteinExistence type="inferred from homology"/>
<dbReference type="EMBL" id="SMGG01000003">
    <property type="protein sequence ID" value="TCK62034.1"/>
    <property type="molecule type" value="Genomic_DNA"/>
</dbReference>
<evidence type="ECO:0000256" key="1">
    <source>
        <dbReference type="ARBA" id="ARBA00005568"/>
    </source>
</evidence>
<evidence type="ECO:0000256" key="2">
    <source>
        <dbReference type="ARBA" id="ARBA00022723"/>
    </source>
</evidence>
<gene>
    <name evidence="5" type="ORF">C8D98_0543</name>
</gene>
<dbReference type="PANTHER" id="PTHR30502:SF0">
    <property type="entry name" value="PHOSPHOENOLPYRUVATE CARBOXYLASE FAMILY PROTEIN"/>
    <property type="match status" value="1"/>
</dbReference>
<dbReference type="PANTHER" id="PTHR30502">
    <property type="entry name" value="2-KETO-3-DEOXY-L-RHAMNONATE ALDOLASE"/>
    <property type="match status" value="1"/>
</dbReference>
<name>A0A4R1KC34_9BACT</name>
<comment type="caution">
    <text evidence="5">The sequence shown here is derived from an EMBL/GenBank/DDBJ whole genome shotgun (WGS) entry which is preliminary data.</text>
</comment>